<comment type="caution">
    <text evidence="3">The sequence shown here is derived from an EMBL/GenBank/DDBJ whole genome shotgun (WGS) entry which is preliminary data.</text>
</comment>
<dbReference type="Pfam" id="PF03960">
    <property type="entry name" value="ArsC"/>
    <property type="match status" value="1"/>
</dbReference>
<dbReference type="Proteomes" id="UP001156614">
    <property type="component" value="Unassembled WGS sequence"/>
</dbReference>
<dbReference type="EMBL" id="BSNU01000007">
    <property type="protein sequence ID" value="GLQ64009.1"/>
    <property type="molecule type" value="Genomic_DNA"/>
</dbReference>
<dbReference type="NCBIfam" id="TIGR01617">
    <property type="entry name" value="arsC_related"/>
    <property type="match status" value="1"/>
</dbReference>
<dbReference type="PANTHER" id="PTHR30041">
    <property type="entry name" value="ARSENATE REDUCTASE"/>
    <property type="match status" value="1"/>
</dbReference>
<name>A0AAV5NIL7_9PROT</name>
<dbReference type="InterPro" id="IPR006504">
    <property type="entry name" value="Tscrpt_reg_Spx/MgsR"/>
</dbReference>
<dbReference type="AlphaFoldDB" id="A0AAV5NIL7"/>
<dbReference type="SUPFAM" id="SSF52833">
    <property type="entry name" value="Thioredoxin-like"/>
    <property type="match status" value="1"/>
</dbReference>
<gene>
    <name evidence="3" type="ORF">GCM10007867_28550</name>
</gene>
<dbReference type="InterPro" id="IPR006660">
    <property type="entry name" value="Arsenate_reductase-like"/>
</dbReference>
<sequence>MDNLIILYGIKACDSMKRAQAWLTDHGIDYAFHDYKKNAISRAVLDGWVGQVGWEILLNKAGTTFRKLPPEQKEDMTQAKAITLMLAQPSMIKRPVLEREGKIVCVGFKPAEYEELFAS</sequence>
<dbReference type="NCBIfam" id="NF008107">
    <property type="entry name" value="PRK10853.1"/>
    <property type="match status" value="1"/>
</dbReference>
<dbReference type="Gene3D" id="3.40.30.10">
    <property type="entry name" value="Glutaredoxin"/>
    <property type="match status" value="1"/>
</dbReference>
<evidence type="ECO:0000256" key="2">
    <source>
        <dbReference type="PROSITE-ProRule" id="PRU01282"/>
    </source>
</evidence>
<comment type="similarity">
    <text evidence="1 2">Belongs to the ArsC family.</text>
</comment>
<keyword evidence="4" id="KW-1185">Reference proteome</keyword>
<dbReference type="CDD" id="cd03035">
    <property type="entry name" value="ArsC_Yffb"/>
    <property type="match status" value="1"/>
</dbReference>
<protein>
    <submittedName>
        <fullName evidence="3">Arsenate reductase</fullName>
    </submittedName>
</protein>
<organism evidence="3 4">
    <name type="scientific">Gluconobacter cerinus</name>
    <dbReference type="NCBI Taxonomy" id="38307"/>
    <lineage>
        <taxon>Bacteria</taxon>
        <taxon>Pseudomonadati</taxon>
        <taxon>Pseudomonadota</taxon>
        <taxon>Alphaproteobacteria</taxon>
        <taxon>Acetobacterales</taxon>
        <taxon>Acetobacteraceae</taxon>
        <taxon>Gluconobacter</taxon>
    </lineage>
</organism>
<evidence type="ECO:0000256" key="1">
    <source>
        <dbReference type="ARBA" id="ARBA00007198"/>
    </source>
</evidence>
<dbReference type="RefSeq" id="WP_099213061.1">
    <property type="nucleotide sequence ID" value="NZ_BEWM01000005.1"/>
</dbReference>
<dbReference type="InterPro" id="IPR036249">
    <property type="entry name" value="Thioredoxin-like_sf"/>
</dbReference>
<accession>A0AAV5NIL7</accession>
<evidence type="ECO:0000313" key="4">
    <source>
        <dbReference type="Proteomes" id="UP001156614"/>
    </source>
</evidence>
<dbReference type="PROSITE" id="PS51353">
    <property type="entry name" value="ARSC"/>
    <property type="match status" value="1"/>
</dbReference>
<dbReference type="PANTHER" id="PTHR30041:SF8">
    <property type="entry name" value="PROTEIN YFFB"/>
    <property type="match status" value="1"/>
</dbReference>
<proteinExistence type="inferred from homology"/>
<evidence type="ECO:0000313" key="3">
    <source>
        <dbReference type="EMBL" id="GLQ64009.1"/>
    </source>
</evidence>
<reference evidence="4" key="1">
    <citation type="journal article" date="2019" name="Int. J. Syst. Evol. Microbiol.">
        <title>The Global Catalogue of Microorganisms (GCM) 10K type strain sequencing project: providing services to taxonomists for standard genome sequencing and annotation.</title>
        <authorList>
            <consortium name="The Broad Institute Genomics Platform"/>
            <consortium name="The Broad Institute Genome Sequencing Center for Infectious Disease"/>
            <person name="Wu L."/>
            <person name="Ma J."/>
        </authorList>
    </citation>
    <scope>NUCLEOTIDE SEQUENCE [LARGE SCALE GENOMIC DNA]</scope>
    <source>
        <strain evidence="4">NBRC 3267</strain>
    </source>
</reference>